<keyword evidence="2" id="KW-1185">Reference proteome</keyword>
<comment type="caution">
    <text evidence="1">The sequence shown here is derived from an EMBL/GenBank/DDBJ whole genome shotgun (WGS) entry which is preliminary data.</text>
</comment>
<organism evidence="1 2">
    <name type="scientific">Phytophthora megakarya</name>
    <dbReference type="NCBI Taxonomy" id="4795"/>
    <lineage>
        <taxon>Eukaryota</taxon>
        <taxon>Sar</taxon>
        <taxon>Stramenopiles</taxon>
        <taxon>Oomycota</taxon>
        <taxon>Peronosporomycetes</taxon>
        <taxon>Peronosporales</taxon>
        <taxon>Peronosporaceae</taxon>
        <taxon>Phytophthora</taxon>
    </lineage>
</organism>
<evidence type="ECO:0000313" key="1">
    <source>
        <dbReference type="EMBL" id="OWZ20529.1"/>
    </source>
</evidence>
<name>A0A225WTV9_9STRA</name>
<reference evidence="2" key="1">
    <citation type="submission" date="2017-03" db="EMBL/GenBank/DDBJ databases">
        <title>Phytopthora megakarya and P. palmivora, two closely related causual agents of cacao black pod achieved similar genome size and gene model numbers by different mechanisms.</title>
        <authorList>
            <person name="Ali S."/>
            <person name="Shao J."/>
            <person name="Larry D.J."/>
            <person name="Kronmiller B."/>
            <person name="Shen D."/>
            <person name="Strem M.D."/>
            <person name="Melnick R.L."/>
            <person name="Guiltinan M.J."/>
            <person name="Tyler B.M."/>
            <person name="Meinhardt L.W."/>
            <person name="Bailey B.A."/>
        </authorList>
    </citation>
    <scope>NUCLEOTIDE SEQUENCE [LARGE SCALE GENOMIC DNA]</scope>
    <source>
        <strain evidence="2">zdho120</strain>
    </source>
</reference>
<dbReference type="AlphaFoldDB" id="A0A225WTV9"/>
<accession>A0A225WTV9</accession>
<sequence length="66" mass="7665">MATREHLFLKELHKGKGVEAAERFKQQGWDALVANPAYDVLVEYRDTGFRQNCRARPLPFVRTSNM</sequence>
<gene>
    <name evidence="1" type="ORF">PHMEG_0005032</name>
</gene>
<proteinExistence type="predicted"/>
<protein>
    <submittedName>
        <fullName evidence="1">Uncharacterized protein</fullName>
    </submittedName>
</protein>
<dbReference type="EMBL" id="NBNE01000314">
    <property type="protein sequence ID" value="OWZ20529.1"/>
    <property type="molecule type" value="Genomic_DNA"/>
</dbReference>
<evidence type="ECO:0000313" key="2">
    <source>
        <dbReference type="Proteomes" id="UP000198211"/>
    </source>
</evidence>
<dbReference type="Proteomes" id="UP000198211">
    <property type="component" value="Unassembled WGS sequence"/>
</dbReference>